<evidence type="ECO:0000313" key="2">
    <source>
        <dbReference type="Proteomes" id="UP001058120"/>
    </source>
</evidence>
<dbReference type="EMBL" id="CP065938">
    <property type="protein sequence ID" value="UWX05270.1"/>
    <property type="molecule type" value="Genomic_DNA"/>
</dbReference>
<protein>
    <submittedName>
        <fullName evidence="1">Uncharacterized protein</fullName>
    </submittedName>
</protein>
<gene>
    <name evidence="1" type="ORF">JBF11_07380</name>
</gene>
<evidence type="ECO:0000313" key="1">
    <source>
        <dbReference type="EMBL" id="UWX05270.1"/>
    </source>
</evidence>
<sequence length="82" mass="9558">MGTFDLPFPRIENHCLLFTTFFGTRLPRTLPLAVRQSFWHAYSKIMPTSYMTELPNKKHLFLSDNAQNVFMISIHAFKHSAV</sequence>
<proteinExistence type="predicted"/>
<organism evidence="1 2">
    <name type="scientific">Taurinivorans muris</name>
    <dbReference type="NCBI Taxonomy" id="2787751"/>
    <lineage>
        <taxon>Bacteria</taxon>
        <taxon>Pseudomonadati</taxon>
        <taxon>Thermodesulfobacteriota</taxon>
        <taxon>Desulfovibrionia</taxon>
        <taxon>Desulfovibrionales</taxon>
        <taxon>Desulfovibrionaceae</taxon>
        <taxon>Taurinivorans</taxon>
    </lineage>
</organism>
<reference evidence="1" key="1">
    <citation type="submission" date="2020-12" db="EMBL/GenBank/DDBJ databases">
        <title>Taurinivorans muris gen. nov., sp. nov., fundamental and realized metabolic niche of a ubiquitous sulfidogenic bacterium in the murine intestine.</title>
        <authorList>
            <person name="Ye H."/>
            <person name="Hanson B.T."/>
            <person name="Loy A."/>
        </authorList>
    </citation>
    <scope>NUCLEOTIDE SEQUENCE</scope>
    <source>
        <strain evidence="1">LT0009</strain>
    </source>
</reference>
<dbReference type="RefSeq" id="WP_334314841.1">
    <property type="nucleotide sequence ID" value="NZ_CP065938.1"/>
</dbReference>
<keyword evidence="2" id="KW-1185">Reference proteome</keyword>
<dbReference type="Proteomes" id="UP001058120">
    <property type="component" value="Chromosome"/>
</dbReference>
<name>A0ABY5XZE6_9BACT</name>
<accession>A0ABY5XZE6</accession>